<evidence type="ECO:0000256" key="2">
    <source>
        <dbReference type="ARBA" id="ARBA00022723"/>
    </source>
</evidence>
<evidence type="ECO:0000259" key="9">
    <source>
        <dbReference type="PROSITE" id="PS50157"/>
    </source>
</evidence>
<evidence type="ECO:0000256" key="5">
    <source>
        <dbReference type="ARBA" id="ARBA00022833"/>
    </source>
</evidence>
<sequence length="838" mass="96845">CEKKLNKICRSCLCESEAMNNLFDKDMDNKEIVTLSEMYQDCTQLPISLDDDLPDKLCENCAVDTRKAFAFKLRSEQSYNILLNTLNYNRKIKLEDSMPSTAALADNIKEEIADPLVHEKMTTQKYSNNNNDDNNKRTQHLQVERLLEEIEDDNNHHYEDVELEIDENGEYVIFVEKNPEEKGMLLNERSKKYNCTLCNEELLKDELQEHFKLHSFEQNEEEIICKSTFSKSMSLAQHMSTHNSKNIRVKCKTEPKGKLNEEEQIISPAISCRVTADKMTAECKICEAKFTKIYQLRNHIKSHVDVKSFECVTFINKPYLFDPESKNENIIETIIKNIYQGNTDSYYQIVKPDGNEMNLSDSESEGENNQLTMLDNVIKREHACAKCNQTFDRVYKIQEHLHRDHEPGDFSDFKCFRCNKEFPNQFILLKHLKQQCENLRKRIICQLCGTKFMWQDSLNRHVNYFHSLNISEQQQNYPTNRPHTCTVCKKSFNRSEHLERHAKTHDPHEKKFECRDCGKTFNRKDNLRSHLKVHVQEREDTDKHLCVYCGRSFSNSSNLIVHMRRHTGEKPYKCDLCEKGFPRSSDLQCHRRTHTGEKPCLCTICGKGFSRSNKLVRHMRIHTGIRPYHCTYCDRSFTQSNDLTLHIRRHTGEKPYVCGVCGDRFIQGTALRIHQRSHGHIEDNKTNPFASISVNNPNRYTNANRVNRIGLPNTTNTNIESPLKKLKTVKPRVKGSRLTKSLQQKSIAASTSLSTVNAISDSTLQQQQQQQQETSPMVLIANPSTLQTSPTSSQANSSRVFQNFTIPTSPNAVSILSNGVLMQNTDIATGSLPQSFIQ</sequence>
<accession>U5ESF2</accession>
<comment type="subcellular location">
    <subcellularLocation>
        <location evidence="1">Nucleus</location>
    </subcellularLocation>
</comment>
<dbReference type="PANTHER" id="PTHR24408:SF34">
    <property type="entry name" value="ZINC FINGER PROTEIN 672-RELATED"/>
    <property type="match status" value="1"/>
</dbReference>
<dbReference type="GO" id="GO:0000981">
    <property type="term" value="F:DNA-binding transcription factor activity, RNA polymerase II-specific"/>
    <property type="evidence" value="ECO:0007669"/>
    <property type="project" value="TreeGrafter"/>
</dbReference>
<organism evidence="11">
    <name type="scientific">Corethrella appendiculata</name>
    <dbReference type="NCBI Taxonomy" id="1370023"/>
    <lineage>
        <taxon>Eukaryota</taxon>
        <taxon>Metazoa</taxon>
        <taxon>Ecdysozoa</taxon>
        <taxon>Arthropoda</taxon>
        <taxon>Hexapoda</taxon>
        <taxon>Insecta</taxon>
        <taxon>Pterygota</taxon>
        <taxon>Neoptera</taxon>
        <taxon>Endopterygota</taxon>
        <taxon>Diptera</taxon>
        <taxon>Nematocera</taxon>
        <taxon>Culicoidea</taxon>
        <taxon>Chaoboridae</taxon>
        <taxon>Corethrella</taxon>
    </lineage>
</organism>
<feature type="domain" description="C2H2-type" evidence="9">
    <location>
        <begin position="656"/>
        <end position="678"/>
    </location>
</feature>
<dbReference type="Pfam" id="PF07776">
    <property type="entry name" value="zf-AD"/>
    <property type="match status" value="1"/>
</dbReference>
<dbReference type="GO" id="GO:0008270">
    <property type="term" value="F:zinc ion binding"/>
    <property type="evidence" value="ECO:0007669"/>
    <property type="project" value="UniProtKB-UniRule"/>
</dbReference>
<dbReference type="Gene3D" id="3.30.160.60">
    <property type="entry name" value="Classic Zinc Finger"/>
    <property type="match status" value="9"/>
</dbReference>
<keyword evidence="5 8" id="KW-0862">Zinc</keyword>
<evidence type="ECO:0000256" key="4">
    <source>
        <dbReference type="ARBA" id="ARBA00022771"/>
    </source>
</evidence>
<dbReference type="SMART" id="SM00355">
    <property type="entry name" value="ZnF_C2H2"/>
    <property type="match status" value="13"/>
</dbReference>
<keyword evidence="2 8" id="KW-0479">Metal-binding</keyword>
<feature type="binding site" evidence="8">
    <location>
        <position position="12"/>
    </location>
    <ligand>
        <name>Zn(2+)</name>
        <dbReference type="ChEBI" id="CHEBI:29105"/>
    </ligand>
</feature>
<feature type="domain" description="ZAD" evidence="10">
    <location>
        <begin position="7"/>
        <end position="85"/>
    </location>
</feature>
<dbReference type="FunFam" id="3.30.160.60:FF:000478">
    <property type="entry name" value="Zinc finger protein 133"/>
    <property type="match status" value="1"/>
</dbReference>
<dbReference type="Pfam" id="PF00096">
    <property type="entry name" value="zf-C2H2"/>
    <property type="match status" value="7"/>
</dbReference>
<dbReference type="AlphaFoldDB" id="U5ESF2"/>
<dbReference type="PANTHER" id="PTHR24408">
    <property type="entry name" value="ZINC FINGER PROTEIN"/>
    <property type="match status" value="1"/>
</dbReference>
<name>U5ESF2_9DIPT</name>
<evidence type="ECO:0000256" key="6">
    <source>
        <dbReference type="ARBA" id="ARBA00023242"/>
    </source>
</evidence>
<feature type="domain" description="C2H2-type" evidence="9">
    <location>
        <begin position="572"/>
        <end position="599"/>
    </location>
</feature>
<dbReference type="SUPFAM" id="SSF57667">
    <property type="entry name" value="beta-beta-alpha zinc fingers"/>
    <property type="match status" value="5"/>
</dbReference>
<dbReference type="PROSITE" id="PS00028">
    <property type="entry name" value="ZINC_FINGER_C2H2_1"/>
    <property type="match status" value="8"/>
</dbReference>
<keyword evidence="6" id="KW-0539">Nucleus</keyword>
<feature type="domain" description="C2H2-type" evidence="9">
    <location>
        <begin position="600"/>
        <end position="627"/>
    </location>
</feature>
<evidence type="ECO:0000259" key="10">
    <source>
        <dbReference type="PROSITE" id="PS51915"/>
    </source>
</evidence>
<evidence type="ECO:0000313" key="11">
    <source>
        <dbReference type="EMBL" id="JAB56599.1"/>
    </source>
</evidence>
<keyword evidence="3" id="KW-0677">Repeat</keyword>
<proteinExistence type="evidence at transcript level"/>
<dbReference type="FunFam" id="3.30.160.60:FF:000110">
    <property type="entry name" value="Zinc finger protein-like"/>
    <property type="match status" value="1"/>
</dbReference>
<evidence type="ECO:0000256" key="7">
    <source>
        <dbReference type="PROSITE-ProRule" id="PRU00042"/>
    </source>
</evidence>
<feature type="domain" description="C2H2-type" evidence="9">
    <location>
        <begin position="281"/>
        <end position="308"/>
    </location>
</feature>
<evidence type="ECO:0000256" key="8">
    <source>
        <dbReference type="PROSITE-ProRule" id="PRU01263"/>
    </source>
</evidence>
<dbReference type="PROSITE" id="PS51915">
    <property type="entry name" value="ZAD"/>
    <property type="match status" value="1"/>
</dbReference>
<dbReference type="FunFam" id="3.30.160.60:FF:000624">
    <property type="entry name" value="zinc finger protein 697"/>
    <property type="match status" value="1"/>
</dbReference>
<reference evidence="11" key="1">
    <citation type="journal article" date="2014" name="Insect Biochem. Mol. Biol.">
        <title>An insight into the sialome of the frog biting fly, Corethrella appendiculata.</title>
        <authorList>
            <person name="Ribeiro J.M.C."/>
            <person name="Chagas A.C."/>
            <person name="Pham V.M."/>
            <person name="Lounibos L.P."/>
            <person name="Calvo E."/>
        </authorList>
    </citation>
    <scope>NUCLEOTIDE SEQUENCE</scope>
    <source>
        <tissue evidence="11">Salivary glands</tissue>
    </source>
</reference>
<dbReference type="FunFam" id="3.30.160.60:FF:000759">
    <property type="entry name" value="zinc finger protein 16"/>
    <property type="match status" value="1"/>
</dbReference>
<evidence type="ECO:0008006" key="12">
    <source>
        <dbReference type="Google" id="ProtNLM"/>
    </source>
</evidence>
<feature type="domain" description="C2H2-type" evidence="9">
    <location>
        <begin position="544"/>
        <end position="571"/>
    </location>
</feature>
<feature type="domain" description="C2H2-type" evidence="9">
    <location>
        <begin position="443"/>
        <end position="467"/>
    </location>
</feature>
<dbReference type="InterPro" id="IPR036236">
    <property type="entry name" value="Znf_C2H2_sf"/>
</dbReference>
<feature type="binding site" evidence="8">
    <location>
        <position position="58"/>
    </location>
    <ligand>
        <name>Zn(2+)</name>
        <dbReference type="ChEBI" id="CHEBI:29105"/>
    </ligand>
</feature>
<dbReference type="FunFam" id="3.30.160.60:FF:000671">
    <property type="entry name" value="Zinc finger protein 26"/>
    <property type="match status" value="1"/>
</dbReference>
<dbReference type="SMART" id="SM00868">
    <property type="entry name" value="zf-AD"/>
    <property type="match status" value="1"/>
</dbReference>
<dbReference type="GO" id="GO:0005634">
    <property type="term" value="C:nucleus"/>
    <property type="evidence" value="ECO:0007669"/>
    <property type="project" value="UniProtKB-SubCell"/>
</dbReference>
<feature type="domain" description="C2H2-type" evidence="9">
    <location>
        <begin position="483"/>
        <end position="510"/>
    </location>
</feature>
<evidence type="ECO:0000256" key="1">
    <source>
        <dbReference type="ARBA" id="ARBA00004123"/>
    </source>
</evidence>
<dbReference type="EMBL" id="GANO01003272">
    <property type="protein sequence ID" value="JAB56599.1"/>
    <property type="molecule type" value="mRNA"/>
</dbReference>
<dbReference type="InterPro" id="IPR012934">
    <property type="entry name" value="Znf_AD"/>
</dbReference>
<dbReference type="FunFam" id="3.30.160.60:FF:000512">
    <property type="entry name" value="zinc finger protein 197 isoform X1"/>
    <property type="match status" value="1"/>
</dbReference>
<feature type="domain" description="C2H2-type" evidence="9">
    <location>
        <begin position="628"/>
        <end position="655"/>
    </location>
</feature>
<feature type="domain" description="C2H2-type" evidence="9">
    <location>
        <begin position="512"/>
        <end position="539"/>
    </location>
</feature>
<keyword evidence="4 7" id="KW-0863">Zinc-finger</keyword>
<dbReference type="GO" id="GO:0043565">
    <property type="term" value="F:sequence-specific DNA binding"/>
    <property type="evidence" value="ECO:0007669"/>
    <property type="project" value="TreeGrafter"/>
</dbReference>
<feature type="binding site" evidence="8">
    <location>
        <position position="9"/>
    </location>
    <ligand>
        <name>Zn(2+)</name>
        <dbReference type="ChEBI" id="CHEBI:29105"/>
    </ligand>
</feature>
<dbReference type="InterPro" id="IPR013087">
    <property type="entry name" value="Znf_C2H2_type"/>
</dbReference>
<feature type="binding site" evidence="8">
    <location>
        <position position="61"/>
    </location>
    <ligand>
        <name>Zn(2+)</name>
        <dbReference type="ChEBI" id="CHEBI:29105"/>
    </ligand>
</feature>
<evidence type="ECO:0000256" key="3">
    <source>
        <dbReference type="ARBA" id="ARBA00022737"/>
    </source>
</evidence>
<dbReference type="FunFam" id="3.30.160.60:FF:000358">
    <property type="entry name" value="zinc finger protein 24"/>
    <property type="match status" value="1"/>
</dbReference>
<feature type="non-terminal residue" evidence="11">
    <location>
        <position position="1"/>
    </location>
</feature>
<dbReference type="SUPFAM" id="SSF57716">
    <property type="entry name" value="Glucocorticoid receptor-like (DNA-binding domain)"/>
    <property type="match status" value="1"/>
</dbReference>
<protein>
    <recommendedName>
        <fullName evidence="12">C2h2-type zn-finger protein</fullName>
    </recommendedName>
</protein>
<dbReference type="PROSITE" id="PS50157">
    <property type="entry name" value="ZINC_FINGER_C2H2_2"/>
    <property type="match status" value="9"/>
</dbReference>